<evidence type="ECO:0000313" key="3">
    <source>
        <dbReference type="EMBL" id="KAJ8534754.1"/>
    </source>
</evidence>
<dbReference type="Proteomes" id="UP001152561">
    <property type="component" value="Unassembled WGS sequence"/>
</dbReference>
<dbReference type="InterPro" id="IPR013087">
    <property type="entry name" value="Znf_C2H2_type"/>
</dbReference>
<evidence type="ECO:0000313" key="4">
    <source>
        <dbReference type="Proteomes" id="UP001152561"/>
    </source>
</evidence>
<sequence length="242" mass="27403">MSTPPSLLHCPLCDQIISGYQEFMNHVQSHPHQPNEITDEECSRRLSVPLPRPVQHVRTMRNRRVKSQLPPPLPSFRTRRVRGNDSDKIVHVNQQPLLSPSSPSSYHVHSARGNDYGSGVHTNQQLPPPSPSLSYCVSLVRGNDDGRGVHTNQHLSPSPYCYGRGMNGNQLQQMLQSTRRTHVRGSNSIAIDLNEIAYECERPCIKEIDFPILDRSDPSQLKFKPQFICDNETSRVDLSLRL</sequence>
<keyword evidence="4" id="KW-1185">Reference proteome</keyword>
<evidence type="ECO:0000256" key="1">
    <source>
        <dbReference type="SAM" id="MobiDB-lite"/>
    </source>
</evidence>
<accession>A0A9Q1R255</accession>
<dbReference type="AlphaFoldDB" id="A0A9Q1R255"/>
<feature type="domain" description="C2H2-type" evidence="2">
    <location>
        <begin position="10"/>
        <end position="32"/>
    </location>
</feature>
<comment type="caution">
    <text evidence="3">The sequence shown here is derived from an EMBL/GenBank/DDBJ whole genome shotgun (WGS) entry which is preliminary data.</text>
</comment>
<dbReference type="EMBL" id="JAJAGQ010000019">
    <property type="protein sequence ID" value="KAJ8534754.1"/>
    <property type="molecule type" value="Genomic_DNA"/>
</dbReference>
<name>A0A9Q1R255_9SOLA</name>
<feature type="region of interest" description="Disordered" evidence="1">
    <location>
        <begin position="95"/>
        <end position="129"/>
    </location>
</feature>
<gene>
    <name evidence="3" type="ORF">K7X08_016482</name>
</gene>
<feature type="compositionally biased region" description="Low complexity" evidence="1">
    <location>
        <begin position="96"/>
        <end position="105"/>
    </location>
</feature>
<dbReference type="PROSITE" id="PS00028">
    <property type="entry name" value="ZINC_FINGER_C2H2_1"/>
    <property type="match status" value="1"/>
</dbReference>
<proteinExistence type="predicted"/>
<reference evidence="4" key="1">
    <citation type="journal article" date="2023" name="Proc. Natl. Acad. Sci. U.S.A.">
        <title>Genomic and structural basis for evolution of tropane alkaloid biosynthesis.</title>
        <authorList>
            <person name="Wanga Y.-J."/>
            <person name="Taina T."/>
            <person name="Yua J.-Y."/>
            <person name="Lia J."/>
            <person name="Xua B."/>
            <person name="Chenc J."/>
            <person name="D'Auriad J.C."/>
            <person name="Huanga J.-P."/>
            <person name="Huanga S.-X."/>
        </authorList>
    </citation>
    <scope>NUCLEOTIDE SEQUENCE [LARGE SCALE GENOMIC DNA]</scope>
    <source>
        <strain evidence="4">cv. KIB-2019</strain>
    </source>
</reference>
<protein>
    <recommendedName>
        <fullName evidence="2">C2H2-type domain-containing protein</fullName>
    </recommendedName>
</protein>
<organism evidence="3 4">
    <name type="scientific">Anisodus acutangulus</name>
    <dbReference type="NCBI Taxonomy" id="402998"/>
    <lineage>
        <taxon>Eukaryota</taxon>
        <taxon>Viridiplantae</taxon>
        <taxon>Streptophyta</taxon>
        <taxon>Embryophyta</taxon>
        <taxon>Tracheophyta</taxon>
        <taxon>Spermatophyta</taxon>
        <taxon>Magnoliopsida</taxon>
        <taxon>eudicotyledons</taxon>
        <taxon>Gunneridae</taxon>
        <taxon>Pentapetalae</taxon>
        <taxon>asterids</taxon>
        <taxon>lamiids</taxon>
        <taxon>Solanales</taxon>
        <taxon>Solanaceae</taxon>
        <taxon>Solanoideae</taxon>
        <taxon>Hyoscyameae</taxon>
        <taxon>Anisodus</taxon>
    </lineage>
</organism>
<evidence type="ECO:0000259" key="2">
    <source>
        <dbReference type="PROSITE" id="PS00028"/>
    </source>
</evidence>
<dbReference type="OrthoDB" id="1304975at2759"/>